<proteinExistence type="predicted"/>
<dbReference type="Pfam" id="PF07804">
    <property type="entry name" value="HipA_C"/>
    <property type="match status" value="1"/>
</dbReference>
<accession>A0A378PZI4</accession>
<dbReference type="AlphaFoldDB" id="A0A378PZI4"/>
<evidence type="ECO:0000259" key="4">
    <source>
        <dbReference type="Pfam" id="PF07804"/>
    </source>
</evidence>
<evidence type="ECO:0000313" key="6">
    <source>
        <dbReference type="Proteomes" id="UP000254133"/>
    </source>
</evidence>
<evidence type="ECO:0000256" key="1">
    <source>
        <dbReference type="ARBA" id="ARBA00022679"/>
    </source>
</evidence>
<evidence type="ECO:0000313" key="5">
    <source>
        <dbReference type="EMBL" id="STY93825.1"/>
    </source>
</evidence>
<evidence type="ECO:0000256" key="3">
    <source>
        <dbReference type="SAM" id="MobiDB-lite"/>
    </source>
</evidence>
<sequence length="170" mass="19136">MTPQSGSHDDTPINDSGLSHPFSLAGVQTKFSMRQMMTHTGERFTLPLVGQKSTLDNWIVKTPSQSHPFVPENEYSMMRLAELAKIEIPPIKLTPISSLTGIADTTMFNHEMVDIYNPPLAYAIQRFDRQTLADGSVRCIHSEYFAQILVKYPHEKYNGGNYASLAKILY</sequence>
<keyword evidence="1" id="KW-0808">Transferase</keyword>
<evidence type="ECO:0000256" key="2">
    <source>
        <dbReference type="ARBA" id="ARBA00022777"/>
    </source>
</evidence>
<name>A0A378PZI4_MORBO</name>
<gene>
    <name evidence="5" type="ORF">NCTC9426_02559</name>
</gene>
<dbReference type="GO" id="GO:0016301">
    <property type="term" value="F:kinase activity"/>
    <property type="evidence" value="ECO:0007669"/>
    <property type="project" value="UniProtKB-KW"/>
</dbReference>
<reference evidence="5 6" key="1">
    <citation type="submission" date="2018-06" db="EMBL/GenBank/DDBJ databases">
        <authorList>
            <consortium name="Pathogen Informatics"/>
            <person name="Doyle S."/>
        </authorList>
    </citation>
    <scope>NUCLEOTIDE SEQUENCE [LARGE SCALE GENOMIC DNA]</scope>
    <source>
        <strain evidence="5 6">NCTC9426</strain>
    </source>
</reference>
<protein>
    <submittedName>
        <fullName evidence="5">Uncharacterized protein related to capsule biosynthesis enzymes</fullName>
    </submittedName>
</protein>
<keyword evidence="2" id="KW-0418">Kinase</keyword>
<dbReference type="InterPro" id="IPR012893">
    <property type="entry name" value="HipA-like_C"/>
</dbReference>
<feature type="region of interest" description="Disordered" evidence="3">
    <location>
        <begin position="1"/>
        <end position="20"/>
    </location>
</feature>
<feature type="domain" description="HipA-like C-terminal" evidence="4">
    <location>
        <begin position="22"/>
        <end position="169"/>
    </location>
</feature>
<dbReference type="Proteomes" id="UP000254133">
    <property type="component" value="Unassembled WGS sequence"/>
</dbReference>
<organism evidence="5 6">
    <name type="scientific">Moraxella bovis</name>
    <dbReference type="NCBI Taxonomy" id="476"/>
    <lineage>
        <taxon>Bacteria</taxon>
        <taxon>Pseudomonadati</taxon>
        <taxon>Pseudomonadota</taxon>
        <taxon>Gammaproteobacteria</taxon>
        <taxon>Moraxellales</taxon>
        <taxon>Moraxellaceae</taxon>
        <taxon>Moraxella</taxon>
    </lineage>
</organism>
<dbReference type="EMBL" id="UGPZ01000003">
    <property type="protein sequence ID" value="STY93825.1"/>
    <property type="molecule type" value="Genomic_DNA"/>
</dbReference>